<keyword evidence="8" id="KW-1185">Reference proteome</keyword>
<dbReference type="InterPro" id="IPR002052">
    <property type="entry name" value="DNA_methylase_N6_adenine_CS"/>
</dbReference>
<dbReference type="SUPFAM" id="SSF53335">
    <property type="entry name" value="S-adenosyl-L-methionine-dependent methyltransferases"/>
    <property type="match status" value="1"/>
</dbReference>
<evidence type="ECO:0000313" key="7">
    <source>
        <dbReference type="EMBL" id="OHV46664.1"/>
    </source>
</evidence>
<dbReference type="GO" id="GO:0003677">
    <property type="term" value="F:DNA binding"/>
    <property type="evidence" value="ECO:0007669"/>
    <property type="project" value="InterPro"/>
</dbReference>
<sequence>MTLYHGNSVELLVEGADELRAEAIVTDPPYGETSLAWDVWPAGWPGLAAGAAASMWCFGSMRMFLSRFDDFHGWKLSQDIVWQKASGSGPAADRFRRVHEYALHWYRGKWGAIYKDPQREPNPVSGHKAGTATHRRSGGAPHLGGLGPSTYLYDGTRLVHSVIPAKNLRGRALHPTEKPREILAPLIRYSCPPGRVVLDPFAGSGSTLLVAAELGRRAIGIERDERYAEIAARRLSTLS</sequence>
<dbReference type="InterPro" id="IPR029063">
    <property type="entry name" value="SAM-dependent_MTases_sf"/>
</dbReference>
<gene>
    <name evidence="7" type="ORF">BBK14_01740</name>
</gene>
<comment type="similarity">
    <text evidence="1 4">Belongs to the N(4)/N(6)-methyltransferase family.</text>
</comment>
<evidence type="ECO:0000256" key="4">
    <source>
        <dbReference type="RuleBase" id="RU362026"/>
    </source>
</evidence>
<dbReference type="REBASE" id="230212">
    <property type="entry name" value="M.Fsp16219ORF1740P"/>
</dbReference>
<dbReference type="GO" id="GO:0008170">
    <property type="term" value="F:N-methyltransferase activity"/>
    <property type="evidence" value="ECO:0007669"/>
    <property type="project" value="InterPro"/>
</dbReference>
<dbReference type="GO" id="GO:0032259">
    <property type="term" value="P:methylation"/>
    <property type="evidence" value="ECO:0007669"/>
    <property type="project" value="UniProtKB-KW"/>
</dbReference>
<feature type="domain" description="DNA methylase N-4/N-6" evidence="6">
    <location>
        <begin position="24"/>
        <end position="232"/>
    </location>
</feature>
<feature type="region of interest" description="Disordered" evidence="5">
    <location>
        <begin position="120"/>
        <end position="143"/>
    </location>
</feature>
<proteinExistence type="inferred from homology"/>
<dbReference type="PROSITE" id="PS00092">
    <property type="entry name" value="N6_MTASE"/>
    <property type="match status" value="1"/>
</dbReference>
<dbReference type="InterPro" id="IPR001091">
    <property type="entry name" value="RM_Methyltransferase"/>
</dbReference>
<dbReference type="EMBL" id="MAXA01000002">
    <property type="protein sequence ID" value="OHV46664.1"/>
    <property type="molecule type" value="Genomic_DNA"/>
</dbReference>
<evidence type="ECO:0000259" key="6">
    <source>
        <dbReference type="Pfam" id="PF01555"/>
    </source>
</evidence>
<evidence type="ECO:0000256" key="1">
    <source>
        <dbReference type="ARBA" id="ARBA00006594"/>
    </source>
</evidence>
<accession>A0A1S1RPD9</accession>
<comment type="caution">
    <text evidence="7">The sequence shown here is derived from an EMBL/GenBank/DDBJ whole genome shotgun (WGS) entry which is preliminary data.</text>
</comment>
<dbReference type="GO" id="GO:0009007">
    <property type="term" value="F:site-specific DNA-methyltransferase (adenine-specific) activity"/>
    <property type="evidence" value="ECO:0007669"/>
    <property type="project" value="TreeGrafter"/>
</dbReference>
<evidence type="ECO:0000256" key="3">
    <source>
        <dbReference type="ARBA" id="ARBA00022679"/>
    </source>
</evidence>
<dbReference type="PRINTS" id="PR00508">
    <property type="entry name" value="S21N4MTFRASE"/>
</dbReference>
<keyword evidence="2" id="KW-0489">Methyltransferase</keyword>
<evidence type="ECO:0000313" key="8">
    <source>
        <dbReference type="Proteomes" id="UP000179769"/>
    </source>
</evidence>
<dbReference type="GO" id="GO:0005737">
    <property type="term" value="C:cytoplasm"/>
    <property type="evidence" value="ECO:0007669"/>
    <property type="project" value="TreeGrafter"/>
</dbReference>
<keyword evidence="3" id="KW-0808">Transferase</keyword>
<dbReference type="AlphaFoldDB" id="A0A1S1RPD9"/>
<name>A0A1S1RPD9_9ACTN</name>
<dbReference type="Proteomes" id="UP000179769">
    <property type="component" value="Unassembled WGS sequence"/>
</dbReference>
<dbReference type="EC" id="2.1.1.-" evidence="4"/>
<dbReference type="Pfam" id="PF01555">
    <property type="entry name" value="N6_N4_Mtase"/>
    <property type="match status" value="1"/>
</dbReference>
<reference evidence="8" key="1">
    <citation type="submission" date="2016-07" db="EMBL/GenBank/DDBJ databases">
        <title>Frankia sp. NRRL B-16219 Genome sequencing.</title>
        <authorList>
            <person name="Ghodhbane-Gtari F."/>
            <person name="Swanson E."/>
            <person name="Gueddou A."/>
            <person name="Louati M."/>
            <person name="Nouioui I."/>
            <person name="Hezbri K."/>
            <person name="Abebe-Akele F."/>
            <person name="Simpson S."/>
            <person name="Morris K."/>
            <person name="Thomas K."/>
            <person name="Gtari M."/>
            <person name="Tisa L.S."/>
        </authorList>
    </citation>
    <scope>NUCLEOTIDE SEQUENCE [LARGE SCALE GENOMIC DNA]</scope>
    <source>
        <strain evidence="8">NRRL B-16219</strain>
    </source>
</reference>
<protein>
    <recommendedName>
        <fullName evidence="4">Methyltransferase</fullName>
        <ecNumber evidence="4">2.1.1.-</ecNumber>
    </recommendedName>
</protein>
<dbReference type="PANTHER" id="PTHR13370">
    <property type="entry name" value="RNA METHYLASE-RELATED"/>
    <property type="match status" value="1"/>
</dbReference>
<dbReference type="Gene3D" id="3.40.50.150">
    <property type="entry name" value="Vaccinia Virus protein VP39"/>
    <property type="match status" value="1"/>
</dbReference>
<organism evidence="7 8">
    <name type="scientific">Parafrankia soli</name>
    <dbReference type="NCBI Taxonomy" id="2599596"/>
    <lineage>
        <taxon>Bacteria</taxon>
        <taxon>Bacillati</taxon>
        <taxon>Actinomycetota</taxon>
        <taxon>Actinomycetes</taxon>
        <taxon>Frankiales</taxon>
        <taxon>Frankiaceae</taxon>
        <taxon>Parafrankia</taxon>
    </lineage>
</organism>
<evidence type="ECO:0000256" key="5">
    <source>
        <dbReference type="SAM" id="MobiDB-lite"/>
    </source>
</evidence>
<dbReference type="InterPro" id="IPR002941">
    <property type="entry name" value="DNA_methylase_N4/N6"/>
</dbReference>
<evidence type="ECO:0000256" key="2">
    <source>
        <dbReference type="ARBA" id="ARBA00022603"/>
    </source>
</evidence>
<dbReference type="PANTHER" id="PTHR13370:SF3">
    <property type="entry name" value="TRNA (GUANINE(10)-N2)-METHYLTRANSFERASE HOMOLOG"/>
    <property type="match status" value="1"/>
</dbReference>